<dbReference type="EMBL" id="KK118597">
    <property type="protein sequence ID" value="KFM73402.1"/>
    <property type="molecule type" value="Genomic_DNA"/>
</dbReference>
<feature type="compositionally biased region" description="Polar residues" evidence="1">
    <location>
        <begin position="201"/>
        <end position="210"/>
    </location>
</feature>
<evidence type="ECO:0000313" key="3">
    <source>
        <dbReference type="Proteomes" id="UP000054359"/>
    </source>
</evidence>
<feature type="region of interest" description="Disordered" evidence="1">
    <location>
        <begin position="187"/>
        <end position="294"/>
    </location>
</feature>
<proteinExistence type="predicted"/>
<dbReference type="AlphaFoldDB" id="A0A087U7R3"/>
<organism evidence="2 3">
    <name type="scientific">Stegodyphus mimosarum</name>
    <name type="common">African social velvet spider</name>
    <dbReference type="NCBI Taxonomy" id="407821"/>
    <lineage>
        <taxon>Eukaryota</taxon>
        <taxon>Metazoa</taxon>
        <taxon>Ecdysozoa</taxon>
        <taxon>Arthropoda</taxon>
        <taxon>Chelicerata</taxon>
        <taxon>Arachnida</taxon>
        <taxon>Araneae</taxon>
        <taxon>Araneomorphae</taxon>
        <taxon>Entelegynae</taxon>
        <taxon>Eresoidea</taxon>
        <taxon>Eresidae</taxon>
        <taxon>Stegodyphus</taxon>
    </lineage>
</organism>
<evidence type="ECO:0000256" key="1">
    <source>
        <dbReference type="SAM" id="MobiDB-lite"/>
    </source>
</evidence>
<gene>
    <name evidence="2" type="ORF">X975_14033</name>
</gene>
<protein>
    <submittedName>
        <fullName evidence="2">Uncharacterized protein</fullName>
    </submittedName>
</protein>
<feature type="non-terminal residue" evidence="2">
    <location>
        <position position="318"/>
    </location>
</feature>
<accession>A0A087U7R3</accession>
<name>A0A087U7R3_STEMI</name>
<dbReference type="OrthoDB" id="7697376at2759"/>
<evidence type="ECO:0000313" key="2">
    <source>
        <dbReference type="EMBL" id="KFM73402.1"/>
    </source>
</evidence>
<dbReference type="Proteomes" id="UP000054359">
    <property type="component" value="Unassembled WGS sequence"/>
</dbReference>
<keyword evidence="3" id="KW-1185">Reference proteome</keyword>
<feature type="compositionally biased region" description="Basic and acidic residues" evidence="1">
    <location>
        <begin position="211"/>
        <end position="220"/>
    </location>
</feature>
<feature type="compositionally biased region" description="Basic and acidic residues" evidence="1">
    <location>
        <begin position="232"/>
        <end position="256"/>
    </location>
</feature>
<feature type="compositionally biased region" description="Basic and acidic residues" evidence="1">
    <location>
        <begin position="275"/>
        <end position="286"/>
    </location>
</feature>
<reference evidence="2 3" key="1">
    <citation type="submission" date="2013-11" db="EMBL/GenBank/DDBJ databases">
        <title>Genome sequencing of Stegodyphus mimosarum.</title>
        <authorList>
            <person name="Bechsgaard J."/>
        </authorList>
    </citation>
    <scope>NUCLEOTIDE SEQUENCE [LARGE SCALE GENOMIC DNA]</scope>
</reference>
<sequence length="318" mass="36955">MLYRVEAWTPAWPIHPENILTLEKFEKLGAYCPPEKSNIGLQDFILIPHTSHRASVKGVERCAAIKHDARPDHYTATAIIVAFADTGGLAEAKIDFKGGELTLNMKPIEAKNDKPPELDLQHLPAEEKEKIQGLERAEEFKMSDIQNLIREAAGNIEMAQRKQKLYYDQKRRGVKYNVGNEVLKIKHNLSNAPEEKRRKQNGQGKPNVSKRTAESSDRCLRSKKHRMQPENQRPEYSRKRTRAQERRAQSTKRPAEEPPLQGNFPRMQRRNFKRKRDEHAPKEQQPKARKLNQATTYSTFKVWAKKRMDDHNKIRRIS</sequence>